<dbReference type="PATRIC" id="fig|941280.3.peg.3946"/>
<dbReference type="AlphaFoldDB" id="A0A192CGE8"/>
<evidence type="ECO:0000313" key="2">
    <source>
        <dbReference type="Proteomes" id="UP000183316"/>
    </source>
</evidence>
<accession>A0A192CGE8</accession>
<proteinExistence type="predicted"/>
<organism evidence="1 2">
    <name type="scientific">Escherichia coli O25b:H4</name>
    <dbReference type="NCBI Taxonomy" id="941280"/>
    <lineage>
        <taxon>Bacteria</taxon>
        <taxon>Pseudomonadati</taxon>
        <taxon>Pseudomonadota</taxon>
        <taxon>Gammaproteobacteria</taxon>
        <taxon>Enterobacterales</taxon>
        <taxon>Enterobacteriaceae</taxon>
        <taxon>Escherichia</taxon>
    </lineage>
</organism>
<gene>
    <name evidence="1" type="ORF">WLH_03972</name>
</gene>
<sequence length="30" mass="3634">MSPLKPDLKHFYARVFTKQIFRSAAIFHFH</sequence>
<evidence type="ECO:0000313" key="1">
    <source>
        <dbReference type="EMBL" id="ANK05233.1"/>
    </source>
</evidence>
<protein>
    <submittedName>
        <fullName evidence="1">Uncharacterized protein</fullName>
    </submittedName>
</protein>
<dbReference type="EMBL" id="CP015085">
    <property type="protein sequence ID" value="ANK05233.1"/>
    <property type="molecule type" value="Genomic_DNA"/>
</dbReference>
<name>A0A192CGE8_ECO25</name>
<reference evidence="1 2" key="1">
    <citation type="submission" date="2016-03" db="EMBL/GenBank/DDBJ databases">
        <title>Genome Sequence and Comparative Pathogenic Determinants of Uropathogenic Escherichia coli O25b:H4, a Clinical Isolate from Saudi Arabia.</title>
        <authorList>
            <person name="Alyamani E.A.J."/>
            <person name="Khiyami M.A."/>
            <person name="Booq R.Y."/>
            <person name="Bahwerth F.S."/>
            <person name="Vaisvil B."/>
            <person name="Schmitt D.P."/>
            <person name="Kapatral V."/>
        </authorList>
    </citation>
    <scope>NUCLEOTIDE SEQUENCE [LARGE SCALE GENOMIC DNA]</scope>
    <source>
        <strain evidence="1 2">O25b:H4</strain>
    </source>
</reference>
<dbReference type="Proteomes" id="UP000183316">
    <property type="component" value="Chromosome"/>
</dbReference>